<evidence type="ECO:0000313" key="3">
    <source>
        <dbReference type="Proteomes" id="UP000828390"/>
    </source>
</evidence>
<accession>A0A9D4G7B0</accession>
<organism evidence="2 3">
    <name type="scientific">Dreissena polymorpha</name>
    <name type="common">Zebra mussel</name>
    <name type="synonym">Mytilus polymorpha</name>
    <dbReference type="NCBI Taxonomy" id="45954"/>
    <lineage>
        <taxon>Eukaryota</taxon>
        <taxon>Metazoa</taxon>
        <taxon>Spiralia</taxon>
        <taxon>Lophotrochozoa</taxon>
        <taxon>Mollusca</taxon>
        <taxon>Bivalvia</taxon>
        <taxon>Autobranchia</taxon>
        <taxon>Heteroconchia</taxon>
        <taxon>Euheterodonta</taxon>
        <taxon>Imparidentia</taxon>
        <taxon>Neoheterodontei</taxon>
        <taxon>Myida</taxon>
        <taxon>Dreissenoidea</taxon>
        <taxon>Dreissenidae</taxon>
        <taxon>Dreissena</taxon>
    </lineage>
</organism>
<dbReference type="Proteomes" id="UP000828390">
    <property type="component" value="Unassembled WGS sequence"/>
</dbReference>
<dbReference type="AlphaFoldDB" id="A0A9D4G7B0"/>
<keyword evidence="3" id="KW-1185">Reference proteome</keyword>
<reference evidence="2" key="1">
    <citation type="journal article" date="2019" name="bioRxiv">
        <title>The Genome of the Zebra Mussel, Dreissena polymorpha: A Resource for Invasive Species Research.</title>
        <authorList>
            <person name="McCartney M.A."/>
            <person name="Auch B."/>
            <person name="Kono T."/>
            <person name="Mallez S."/>
            <person name="Zhang Y."/>
            <person name="Obille A."/>
            <person name="Becker A."/>
            <person name="Abrahante J.E."/>
            <person name="Garbe J."/>
            <person name="Badalamenti J.P."/>
            <person name="Herman A."/>
            <person name="Mangelson H."/>
            <person name="Liachko I."/>
            <person name="Sullivan S."/>
            <person name="Sone E.D."/>
            <person name="Koren S."/>
            <person name="Silverstein K.A.T."/>
            <person name="Beckman K.B."/>
            <person name="Gohl D.M."/>
        </authorList>
    </citation>
    <scope>NUCLEOTIDE SEQUENCE</scope>
    <source>
        <strain evidence="2">Duluth1</strain>
        <tissue evidence="2">Whole animal</tissue>
    </source>
</reference>
<reference evidence="2" key="2">
    <citation type="submission" date="2020-11" db="EMBL/GenBank/DDBJ databases">
        <authorList>
            <person name="McCartney M.A."/>
            <person name="Auch B."/>
            <person name="Kono T."/>
            <person name="Mallez S."/>
            <person name="Becker A."/>
            <person name="Gohl D.M."/>
            <person name="Silverstein K.A.T."/>
            <person name="Koren S."/>
            <person name="Bechman K.B."/>
            <person name="Herman A."/>
            <person name="Abrahante J.E."/>
            <person name="Garbe J."/>
        </authorList>
    </citation>
    <scope>NUCLEOTIDE SEQUENCE</scope>
    <source>
        <strain evidence="2">Duluth1</strain>
        <tissue evidence="2">Whole animal</tissue>
    </source>
</reference>
<evidence type="ECO:0000256" key="1">
    <source>
        <dbReference type="SAM" id="MobiDB-lite"/>
    </source>
</evidence>
<comment type="caution">
    <text evidence="2">The sequence shown here is derived from an EMBL/GenBank/DDBJ whole genome shotgun (WGS) entry which is preliminary data.</text>
</comment>
<dbReference type="EMBL" id="JAIWYP010000006">
    <property type="protein sequence ID" value="KAH3810389.1"/>
    <property type="molecule type" value="Genomic_DNA"/>
</dbReference>
<gene>
    <name evidence="2" type="ORF">DPMN_138781</name>
</gene>
<evidence type="ECO:0000313" key="2">
    <source>
        <dbReference type="EMBL" id="KAH3810389.1"/>
    </source>
</evidence>
<proteinExistence type="predicted"/>
<feature type="region of interest" description="Disordered" evidence="1">
    <location>
        <begin position="97"/>
        <end position="120"/>
    </location>
</feature>
<protein>
    <submittedName>
        <fullName evidence="2">Uncharacterized protein</fullName>
    </submittedName>
</protein>
<sequence length="146" mass="15156">MSTVRGNGETGGVGYGEDVLTEGVNDAVPLQLPTFREIVRHIGVCTDMSTVRGNGETGGVGDGEDVLTEGVDDAVPLQLPTFRKVVRHIGVCTDMSSVRGNGETGGVGDGEATAEGENSCKPYLYSRDCPVLRAQKSRLATGTPSA</sequence>
<name>A0A9D4G7B0_DREPO</name>